<sequence length="475" mass="52519">MTDAFNSIPREEILRGLDQASVPLILRNYIEAFLQLRHAAHLDSVPCGVPQGDPLSMLLYCVGQNLFIKELKARYPRLIAYADDILIFHSDNSDATGIITEATTLAKRYGLTVNIDKCRSTKRTGGLLPGPALEGEAVHGPQGDREGSREPEAGDGRPITHHAKLTLTRINVVPMANYAPLVEMDSPVEQYESFDRQVGEALGGILGSDPKRWIEFLAAPKRNGGLGVHLPGVCHKQLRDAVDTLDVRTGHREPVAERDDLTMDTGSYINHVFGSFLMLPDDAFRRLSERCGLGPTVSADRVLSSKCVLCGARMDGCEPHRQLQPDASVQSNAPRRDLVLGDHIVSKKKCTVVHEQKVWVDHDKANQKPDLFLPDTSQAIDIGVVQPASMSSYYRSKIEAYGERTLPIIIGTNGTLHEKTKDHLRDLGIDILKFMAYAIFVIEHQHHKTTLEHMARVNCSLKARIAVATDGKDLR</sequence>
<evidence type="ECO:0000313" key="4">
    <source>
        <dbReference type="Proteomes" id="UP000008974"/>
    </source>
</evidence>
<dbReference type="Proteomes" id="UP000008974">
    <property type="component" value="Unassembled WGS sequence"/>
</dbReference>
<evidence type="ECO:0000256" key="1">
    <source>
        <dbReference type="SAM" id="MobiDB-lite"/>
    </source>
</evidence>
<dbReference type="Pfam" id="PF00078">
    <property type="entry name" value="RVT_1"/>
    <property type="match status" value="1"/>
</dbReference>
<protein>
    <submittedName>
        <fullName evidence="3">Reverse transcriptase</fullName>
    </submittedName>
</protein>
<dbReference type="PROSITE" id="PS50878">
    <property type="entry name" value="RT_POL"/>
    <property type="match status" value="1"/>
</dbReference>
<dbReference type="InterPro" id="IPR043502">
    <property type="entry name" value="DNA/RNA_pol_sf"/>
</dbReference>
<evidence type="ECO:0000313" key="3">
    <source>
        <dbReference type="EMBL" id="EFO60779.1"/>
    </source>
</evidence>
<organism evidence="3 4">
    <name type="scientific">Giardia intestinalis (strain P15)</name>
    <name type="common">Giardia lamblia</name>
    <dbReference type="NCBI Taxonomy" id="658858"/>
    <lineage>
        <taxon>Eukaryota</taxon>
        <taxon>Metamonada</taxon>
        <taxon>Diplomonadida</taxon>
        <taxon>Hexamitidae</taxon>
        <taxon>Giardiinae</taxon>
        <taxon>Giardia</taxon>
    </lineage>
</organism>
<gene>
    <name evidence="3" type="ORF">GLP15_4894</name>
</gene>
<dbReference type="InterPro" id="IPR000477">
    <property type="entry name" value="RT_dom"/>
</dbReference>
<evidence type="ECO:0000259" key="2">
    <source>
        <dbReference type="PROSITE" id="PS50878"/>
    </source>
</evidence>
<comment type="caution">
    <text evidence="3">The sequence shown here is derived from an EMBL/GenBank/DDBJ whole genome shotgun (WGS) entry which is preliminary data.</text>
</comment>
<feature type="compositionally biased region" description="Low complexity" evidence="1">
    <location>
        <begin position="126"/>
        <end position="135"/>
    </location>
</feature>
<dbReference type="AlphaFoldDB" id="E1F9R7"/>
<accession>E1F9R7</accession>
<name>E1F9R7_GIAIA</name>
<dbReference type="SUPFAM" id="SSF56672">
    <property type="entry name" value="DNA/RNA polymerases"/>
    <property type="match status" value="1"/>
</dbReference>
<feature type="compositionally biased region" description="Basic and acidic residues" evidence="1">
    <location>
        <begin position="142"/>
        <end position="155"/>
    </location>
</feature>
<dbReference type="VEuPathDB" id="GiardiaDB:GLP15_4894"/>
<keyword evidence="3" id="KW-0548">Nucleotidyltransferase</keyword>
<keyword evidence="3" id="KW-0808">Transferase</keyword>
<dbReference type="EMBL" id="ACVC01000769">
    <property type="protein sequence ID" value="EFO60779.1"/>
    <property type="molecule type" value="Genomic_DNA"/>
</dbReference>
<dbReference type="GO" id="GO:0003964">
    <property type="term" value="F:RNA-directed DNA polymerase activity"/>
    <property type="evidence" value="ECO:0007669"/>
    <property type="project" value="UniProtKB-KW"/>
</dbReference>
<proteinExistence type="predicted"/>
<feature type="domain" description="Reverse transcriptase" evidence="2">
    <location>
        <begin position="1"/>
        <end position="133"/>
    </location>
</feature>
<keyword evidence="3" id="KW-0695">RNA-directed DNA polymerase</keyword>
<feature type="region of interest" description="Disordered" evidence="1">
    <location>
        <begin position="126"/>
        <end position="159"/>
    </location>
</feature>
<reference evidence="3 4" key="1">
    <citation type="journal article" date="2010" name="BMC Genomics">
        <title>Genome analysis and comparative genomics of a Giardia intestinalis assemblage E isolate.</title>
        <authorList>
            <person name="Jerlstrom-Hultqvist J."/>
            <person name="Franzen O."/>
            <person name="Ankarklev J."/>
            <person name="Xu F."/>
            <person name="Nohynkova E."/>
            <person name="Andersson J.O."/>
            <person name="Svard S.G."/>
            <person name="Andersson B."/>
        </authorList>
    </citation>
    <scope>NUCLEOTIDE SEQUENCE [LARGE SCALE GENOMIC DNA]</scope>
    <source>
        <strain evidence="3 4">P15</strain>
    </source>
</reference>